<keyword evidence="1" id="KW-0732">Signal</keyword>
<evidence type="ECO:0000256" key="1">
    <source>
        <dbReference type="SAM" id="SignalP"/>
    </source>
</evidence>
<comment type="caution">
    <text evidence="2">The sequence shown here is derived from an EMBL/GenBank/DDBJ whole genome shotgun (WGS) entry which is preliminary data.</text>
</comment>
<feature type="signal peptide" evidence="1">
    <location>
        <begin position="1"/>
        <end position="30"/>
    </location>
</feature>
<evidence type="ECO:0000313" key="3">
    <source>
        <dbReference type="Proteomes" id="UP000741013"/>
    </source>
</evidence>
<name>A0ABS4PQS3_9PSEU</name>
<sequence>MKRFNRAATIAGTSAVLALGGVLTALPAAAAEEGPAATAVTPAAVWGVAWFEPYGEHFYVCDTDADGKGVGADIRWNGTTRHVGDANGSKDGCGHKNYDIAEGTLVQFRLTWDDVPQGSWVDTYA</sequence>
<dbReference type="RefSeq" id="WP_209665151.1">
    <property type="nucleotide sequence ID" value="NZ_JAGGMS010000001.1"/>
</dbReference>
<evidence type="ECO:0000313" key="2">
    <source>
        <dbReference type="EMBL" id="MBP2181772.1"/>
    </source>
</evidence>
<organism evidence="2 3">
    <name type="scientific">Amycolatopsis magusensis</name>
    <dbReference type="NCBI Taxonomy" id="882444"/>
    <lineage>
        <taxon>Bacteria</taxon>
        <taxon>Bacillati</taxon>
        <taxon>Actinomycetota</taxon>
        <taxon>Actinomycetes</taxon>
        <taxon>Pseudonocardiales</taxon>
        <taxon>Pseudonocardiaceae</taxon>
        <taxon>Amycolatopsis</taxon>
    </lineage>
</organism>
<reference evidence="2 3" key="1">
    <citation type="submission" date="2021-03" db="EMBL/GenBank/DDBJ databases">
        <title>Sequencing the genomes of 1000 actinobacteria strains.</title>
        <authorList>
            <person name="Klenk H.-P."/>
        </authorList>
    </citation>
    <scope>NUCLEOTIDE SEQUENCE [LARGE SCALE GENOMIC DNA]</scope>
    <source>
        <strain evidence="2 3">DSM 45510</strain>
    </source>
</reference>
<evidence type="ECO:0008006" key="4">
    <source>
        <dbReference type="Google" id="ProtNLM"/>
    </source>
</evidence>
<proteinExistence type="predicted"/>
<gene>
    <name evidence="2" type="ORF">JOM49_003298</name>
</gene>
<accession>A0ABS4PQS3</accession>
<dbReference type="EMBL" id="JAGGMS010000001">
    <property type="protein sequence ID" value="MBP2181772.1"/>
    <property type="molecule type" value="Genomic_DNA"/>
</dbReference>
<feature type="chain" id="PRO_5045953809" description="Secreted protein" evidence="1">
    <location>
        <begin position="31"/>
        <end position="125"/>
    </location>
</feature>
<keyword evidence="3" id="KW-1185">Reference proteome</keyword>
<protein>
    <recommendedName>
        <fullName evidence="4">Secreted protein</fullName>
    </recommendedName>
</protein>
<dbReference type="Proteomes" id="UP000741013">
    <property type="component" value="Unassembled WGS sequence"/>
</dbReference>